<proteinExistence type="predicted"/>
<name>A0A4Z2FUL9_9TELE</name>
<dbReference type="EMBL" id="SRLO01000880">
    <property type="protein sequence ID" value="TNN44859.1"/>
    <property type="molecule type" value="Genomic_DNA"/>
</dbReference>
<protein>
    <submittedName>
        <fullName evidence="1">Uncharacterized protein</fullName>
    </submittedName>
</protein>
<dbReference type="AlphaFoldDB" id="A0A4Z2FUL9"/>
<sequence length="167" mass="18191">MVYFTHVACCSVSSSSSFFSRFFPFSLSSRSMEVIRWSLKREVGVHKGPRDVGLQLDDGETQGGDGQAARPVDGAVPLELRRGGQAELVGEVAPLVVVLAVLVLVQGQDVGAVLVVVDPVFTLLAQFEQVVQIHRQVPFQEAEARRAAFVGQRRGLKREEALNSTEL</sequence>
<organism evidence="1 2">
    <name type="scientific">Liparis tanakae</name>
    <name type="common">Tanaka's snailfish</name>
    <dbReference type="NCBI Taxonomy" id="230148"/>
    <lineage>
        <taxon>Eukaryota</taxon>
        <taxon>Metazoa</taxon>
        <taxon>Chordata</taxon>
        <taxon>Craniata</taxon>
        <taxon>Vertebrata</taxon>
        <taxon>Euteleostomi</taxon>
        <taxon>Actinopterygii</taxon>
        <taxon>Neopterygii</taxon>
        <taxon>Teleostei</taxon>
        <taxon>Neoteleostei</taxon>
        <taxon>Acanthomorphata</taxon>
        <taxon>Eupercaria</taxon>
        <taxon>Perciformes</taxon>
        <taxon>Cottioidei</taxon>
        <taxon>Cottales</taxon>
        <taxon>Liparidae</taxon>
        <taxon>Liparis</taxon>
    </lineage>
</organism>
<keyword evidence="2" id="KW-1185">Reference proteome</keyword>
<accession>A0A4Z2FUL9</accession>
<gene>
    <name evidence="1" type="ORF">EYF80_044948</name>
</gene>
<evidence type="ECO:0000313" key="1">
    <source>
        <dbReference type="EMBL" id="TNN44859.1"/>
    </source>
</evidence>
<reference evidence="1 2" key="1">
    <citation type="submission" date="2019-03" db="EMBL/GenBank/DDBJ databases">
        <title>First draft genome of Liparis tanakae, snailfish: a comprehensive survey of snailfish specific genes.</title>
        <authorList>
            <person name="Kim W."/>
            <person name="Song I."/>
            <person name="Jeong J.-H."/>
            <person name="Kim D."/>
            <person name="Kim S."/>
            <person name="Ryu S."/>
            <person name="Song J.Y."/>
            <person name="Lee S.K."/>
        </authorList>
    </citation>
    <scope>NUCLEOTIDE SEQUENCE [LARGE SCALE GENOMIC DNA]</scope>
    <source>
        <tissue evidence="1">Muscle</tissue>
    </source>
</reference>
<comment type="caution">
    <text evidence="1">The sequence shown here is derived from an EMBL/GenBank/DDBJ whole genome shotgun (WGS) entry which is preliminary data.</text>
</comment>
<evidence type="ECO:0000313" key="2">
    <source>
        <dbReference type="Proteomes" id="UP000314294"/>
    </source>
</evidence>
<dbReference type="Proteomes" id="UP000314294">
    <property type="component" value="Unassembled WGS sequence"/>
</dbReference>